<sequence length="66" mass="7144">MPLLMVIMFGMGTSMNIKYFLQISKMPKRVLIGLVGQFLTMPFISFSLATAAALPPEIPSGIILVG</sequence>
<evidence type="ECO:0000256" key="1">
    <source>
        <dbReference type="ARBA" id="ARBA00004141"/>
    </source>
</evidence>
<dbReference type="KEGG" id="gps:C427_0991"/>
<evidence type="ECO:0000256" key="3">
    <source>
        <dbReference type="ARBA" id="ARBA00022989"/>
    </source>
</evidence>
<dbReference type="InterPro" id="IPR038770">
    <property type="entry name" value="Na+/solute_symporter_sf"/>
</dbReference>
<dbReference type="Gene3D" id="1.20.1530.20">
    <property type="match status" value="1"/>
</dbReference>
<reference evidence="5 6" key="1">
    <citation type="journal article" date="2013" name="Genome Announc.">
        <title>Complete Genome Sequence of Glaciecola psychrophila Strain 170T.</title>
        <authorList>
            <person name="Yin J."/>
            <person name="Chen J."/>
            <person name="Liu G."/>
            <person name="Yu Y."/>
            <person name="Song L."/>
            <person name="Wang X."/>
            <person name="Qu X."/>
        </authorList>
    </citation>
    <scope>NUCLEOTIDE SEQUENCE [LARGE SCALE GENOMIC DNA]</scope>
    <source>
        <strain evidence="5 6">170</strain>
    </source>
</reference>
<evidence type="ECO:0000256" key="4">
    <source>
        <dbReference type="ARBA" id="ARBA00023136"/>
    </source>
</evidence>
<keyword evidence="3" id="KW-1133">Transmembrane helix</keyword>
<dbReference type="Proteomes" id="UP000011864">
    <property type="component" value="Chromosome"/>
</dbReference>
<keyword evidence="4" id="KW-0472">Membrane</keyword>
<dbReference type="InterPro" id="IPR004710">
    <property type="entry name" value="Bilac:Na_transpt"/>
</dbReference>
<organism evidence="5 6">
    <name type="scientific">Paraglaciecola psychrophila 170</name>
    <dbReference type="NCBI Taxonomy" id="1129794"/>
    <lineage>
        <taxon>Bacteria</taxon>
        <taxon>Pseudomonadati</taxon>
        <taxon>Pseudomonadota</taxon>
        <taxon>Gammaproteobacteria</taxon>
        <taxon>Alteromonadales</taxon>
        <taxon>Alteromonadaceae</taxon>
        <taxon>Paraglaciecola</taxon>
    </lineage>
</organism>
<dbReference type="PANTHER" id="PTHR10361">
    <property type="entry name" value="SODIUM-BILE ACID COTRANSPORTER"/>
    <property type="match status" value="1"/>
</dbReference>
<protein>
    <submittedName>
        <fullName evidence="5">Bile acid:sodium symporter</fullName>
    </submittedName>
</protein>
<accession>M4RHT6</accession>
<keyword evidence="6" id="KW-1185">Reference proteome</keyword>
<dbReference type="STRING" id="1129794.C427_0991"/>
<comment type="subcellular location">
    <subcellularLocation>
        <location evidence="1">Membrane</location>
        <topology evidence="1">Multi-pass membrane protein</topology>
    </subcellularLocation>
</comment>
<evidence type="ECO:0000256" key="2">
    <source>
        <dbReference type="ARBA" id="ARBA00022692"/>
    </source>
</evidence>
<dbReference type="GO" id="GO:0016020">
    <property type="term" value="C:membrane"/>
    <property type="evidence" value="ECO:0007669"/>
    <property type="project" value="UniProtKB-SubCell"/>
</dbReference>
<gene>
    <name evidence="5" type="ORF">C427_0991</name>
</gene>
<dbReference type="EMBL" id="CP003837">
    <property type="protein sequence ID" value="AGH43100.1"/>
    <property type="molecule type" value="Genomic_DNA"/>
</dbReference>
<dbReference type="InterPro" id="IPR002657">
    <property type="entry name" value="BilAc:Na_symport/Acr3"/>
</dbReference>
<proteinExistence type="predicted"/>
<dbReference type="PANTHER" id="PTHR10361:SF28">
    <property type="entry name" value="P3 PROTEIN-RELATED"/>
    <property type="match status" value="1"/>
</dbReference>
<dbReference type="Pfam" id="PF01758">
    <property type="entry name" value="SBF"/>
    <property type="match status" value="1"/>
</dbReference>
<dbReference type="HOGENOM" id="CLU_2827261_0_0_6"/>
<name>M4RHT6_9ALTE</name>
<dbReference type="AlphaFoldDB" id="M4RHT6"/>
<dbReference type="eggNOG" id="COG0385">
    <property type="taxonomic scope" value="Bacteria"/>
</dbReference>
<evidence type="ECO:0000313" key="6">
    <source>
        <dbReference type="Proteomes" id="UP000011864"/>
    </source>
</evidence>
<dbReference type="PATRIC" id="fig|1129794.4.peg.978"/>
<keyword evidence="2" id="KW-0812">Transmembrane</keyword>
<evidence type="ECO:0000313" key="5">
    <source>
        <dbReference type="EMBL" id="AGH43100.1"/>
    </source>
</evidence>